<protein>
    <recommendedName>
        <fullName evidence="4">Zinc-ribbon domain-containing protein</fullName>
    </recommendedName>
</protein>
<name>A0A1H0M442_9HYPH</name>
<feature type="transmembrane region" description="Helical" evidence="1">
    <location>
        <begin position="122"/>
        <end position="140"/>
    </location>
</feature>
<accession>A0A1H0M442</accession>
<dbReference type="RefSeq" id="WP_170842672.1">
    <property type="nucleotide sequence ID" value="NZ_JACIDP010000009.1"/>
</dbReference>
<evidence type="ECO:0000313" key="3">
    <source>
        <dbReference type="Proteomes" id="UP000198793"/>
    </source>
</evidence>
<keyword evidence="3" id="KW-1185">Reference proteome</keyword>
<keyword evidence="1" id="KW-0812">Transmembrane</keyword>
<evidence type="ECO:0000256" key="1">
    <source>
        <dbReference type="SAM" id="Phobius"/>
    </source>
</evidence>
<evidence type="ECO:0000313" key="2">
    <source>
        <dbReference type="EMBL" id="SDO75262.1"/>
    </source>
</evidence>
<feature type="transmembrane region" description="Helical" evidence="1">
    <location>
        <begin position="97"/>
        <end position="116"/>
    </location>
</feature>
<feature type="transmembrane region" description="Helical" evidence="1">
    <location>
        <begin position="152"/>
        <end position="173"/>
    </location>
</feature>
<dbReference type="AlphaFoldDB" id="A0A1H0M442"/>
<keyword evidence="1" id="KW-0472">Membrane</keyword>
<dbReference type="Proteomes" id="UP000198793">
    <property type="component" value="Unassembled WGS sequence"/>
</dbReference>
<feature type="transmembrane region" description="Helical" evidence="1">
    <location>
        <begin position="244"/>
        <end position="268"/>
    </location>
</feature>
<evidence type="ECO:0008006" key="4">
    <source>
        <dbReference type="Google" id="ProtNLM"/>
    </source>
</evidence>
<reference evidence="2 3" key="1">
    <citation type="submission" date="2016-10" db="EMBL/GenBank/DDBJ databases">
        <authorList>
            <person name="de Groot N.N."/>
        </authorList>
    </citation>
    <scope>NUCLEOTIDE SEQUENCE [LARGE SCALE GENOMIC DNA]</scope>
    <source>
        <strain evidence="3">L7-484,KACC 16230,DSM 25025</strain>
    </source>
</reference>
<proteinExistence type="predicted"/>
<organism evidence="2 3">
    <name type="scientific">Aureimonas jatrophae</name>
    <dbReference type="NCBI Taxonomy" id="1166073"/>
    <lineage>
        <taxon>Bacteria</taxon>
        <taxon>Pseudomonadati</taxon>
        <taxon>Pseudomonadota</taxon>
        <taxon>Alphaproteobacteria</taxon>
        <taxon>Hyphomicrobiales</taxon>
        <taxon>Aurantimonadaceae</taxon>
        <taxon>Aureimonas</taxon>
    </lineage>
</organism>
<dbReference type="EMBL" id="FNIT01000012">
    <property type="protein sequence ID" value="SDO75262.1"/>
    <property type="molecule type" value="Genomic_DNA"/>
</dbReference>
<gene>
    <name evidence="2" type="ORF">SAMN05192530_11263</name>
</gene>
<feature type="transmembrane region" description="Helical" evidence="1">
    <location>
        <begin position="185"/>
        <end position="206"/>
    </location>
</feature>
<keyword evidence="1" id="KW-1133">Transmembrane helix</keyword>
<dbReference type="STRING" id="1166073.SAMN05192530_11263"/>
<sequence>MAMLSPELTMSAVVTLNCPYCDASLGAGVLSCRHCGRDVAMVLPLLRRLHSLDLRVAELERENANLSRPSALLRSTPTETAAEATVGAVPPRASRRLWMLPVGLALLLAIHFAVVLWLDLPLWLLAAASILVPLAIGAAYNGRRVRFQIMDCGIGVLFASVVVAAMNAVLGWMDGVPAMPSDVAAWQETLLYASSIWAFFVLGMLLRTVHATLAPHGATSLARVRGLLHGERDRRMDPALVADLSLKVVGGIATTTVGILGAILGRIFA</sequence>